<reference evidence="2 3" key="1">
    <citation type="submission" date="2017-10" db="EMBL/GenBank/DDBJ databases">
        <title>Sequencing the genomes of 1000 actinobacteria strains.</title>
        <authorList>
            <person name="Klenk H.-P."/>
        </authorList>
    </citation>
    <scope>NUCLEOTIDE SEQUENCE [LARGE SCALE GENOMIC DNA]</scope>
    <source>
        <strain evidence="2 3">DSM 46092</strain>
    </source>
</reference>
<sequence>MRAEFRAKGPPRRNHPNPSLPRPARRRTGRAPQRRAGTGGELPGQRRPGCRWVCSVLVSRSAAGSVRAGRRGLGVPVAGPEWAAVLRDGRRWGDRVRVGLVPRDCRWPGRRGPGRSRAGLLRAGRRVAWPWCVQIGSVRCWGRRSGCSRAGSLQAGRRVLSLRWARVWPGRRSGCSGPRLVRAGLPQAGRPVRRPRRPPDGGPGSPPAPRRAGTDPAVPRAPSSCPFPVPPHPSWFQHGPWAGVRLTAPCPRGPAKGRGPGSGRCGGVCDHLVACAGPVSGP</sequence>
<protein>
    <submittedName>
        <fullName evidence="2">Uncharacterized protein</fullName>
    </submittedName>
</protein>
<dbReference type="AlphaFoldDB" id="A0A2A9G0N5"/>
<feature type="compositionally biased region" description="Pro residues" evidence="1">
    <location>
        <begin position="200"/>
        <end position="209"/>
    </location>
</feature>
<comment type="caution">
    <text evidence="2">The sequence shown here is derived from an EMBL/GenBank/DDBJ whole genome shotgun (WGS) entry which is preliminary data.</text>
</comment>
<feature type="region of interest" description="Disordered" evidence="1">
    <location>
        <begin position="1"/>
        <end position="45"/>
    </location>
</feature>
<organism evidence="2 3">
    <name type="scientific">Amycolatopsis sulphurea</name>
    <dbReference type="NCBI Taxonomy" id="76022"/>
    <lineage>
        <taxon>Bacteria</taxon>
        <taxon>Bacillati</taxon>
        <taxon>Actinomycetota</taxon>
        <taxon>Actinomycetes</taxon>
        <taxon>Pseudonocardiales</taxon>
        <taxon>Pseudonocardiaceae</taxon>
        <taxon>Amycolatopsis</taxon>
    </lineage>
</organism>
<dbReference type="EMBL" id="PDJK01000001">
    <property type="protein sequence ID" value="PFG56506.1"/>
    <property type="molecule type" value="Genomic_DNA"/>
</dbReference>
<feature type="compositionally biased region" description="Basic residues" evidence="1">
    <location>
        <begin position="23"/>
        <end position="33"/>
    </location>
</feature>
<gene>
    <name evidence="2" type="ORF">ATK36_0021</name>
</gene>
<feature type="region of interest" description="Disordered" evidence="1">
    <location>
        <begin position="178"/>
        <end position="225"/>
    </location>
</feature>
<proteinExistence type="predicted"/>
<evidence type="ECO:0000313" key="3">
    <source>
        <dbReference type="Proteomes" id="UP000243542"/>
    </source>
</evidence>
<dbReference type="Proteomes" id="UP000243542">
    <property type="component" value="Unassembled WGS sequence"/>
</dbReference>
<evidence type="ECO:0000313" key="2">
    <source>
        <dbReference type="EMBL" id="PFG56506.1"/>
    </source>
</evidence>
<keyword evidence="3" id="KW-1185">Reference proteome</keyword>
<evidence type="ECO:0000256" key="1">
    <source>
        <dbReference type="SAM" id="MobiDB-lite"/>
    </source>
</evidence>
<name>A0A2A9G0N5_9PSEU</name>
<accession>A0A2A9G0N5</accession>